<organism evidence="2 3">
    <name type="scientific">Nocardiopsis ansamitocini</name>
    <dbReference type="NCBI Taxonomy" id="1670832"/>
    <lineage>
        <taxon>Bacteria</taxon>
        <taxon>Bacillati</taxon>
        <taxon>Actinomycetota</taxon>
        <taxon>Actinomycetes</taxon>
        <taxon>Streptosporangiales</taxon>
        <taxon>Nocardiopsidaceae</taxon>
        <taxon>Nocardiopsis</taxon>
    </lineage>
</organism>
<feature type="region of interest" description="Disordered" evidence="1">
    <location>
        <begin position="49"/>
        <end position="70"/>
    </location>
</feature>
<proteinExistence type="predicted"/>
<keyword evidence="3" id="KW-1185">Reference proteome</keyword>
<protein>
    <submittedName>
        <fullName evidence="2">Uncharacterized protein</fullName>
    </submittedName>
</protein>
<accession>A0A9W6P7G6</accession>
<dbReference type="AlphaFoldDB" id="A0A9W6P7G6"/>
<feature type="region of interest" description="Disordered" evidence="1">
    <location>
        <begin position="126"/>
        <end position="177"/>
    </location>
</feature>
<feature type="compositionally biased region" description="Basic and acidic residues" evidence="1">
    <location>
        <begin position="157"/>
        <end position="166"/>
    </location>
</feature>
<reference evidence="2" key="1">
    <citation type="submission" date="2023-02" db="EMBL/GenBank/DDBJ databases">
        <title>Nocardiopsis ansamitocini NBRC 112285.</title>
        <authorList>
            <person name="Ichikawa N."/>
            <person name="Sato H."/>
            <person name="Tonouchi N."/>
        </authorList>
    </citation>
    <scope>NUCLEOTIDE SEQUENCE</scope>
    <source>
        <strain evidence="2">NBRC 112285</strain>
    </source>
</reference>
<gene>
    <name evidence="2" type="ORF">Nans01_32610</name>
</gene>
<evidence type="ECO:0000313" key="3">
    <source>
        <dbReference type="Proteomes" id="UP001165092"/>
    </source>
</evidence>
<dbReference type="Proteomes" id="UP001165092">
    <property type="component" value="Unassembled WGS sequence"/>
</dbReference>
<evidence type="ECO:0000313" key="2">
    <source>
        <dbReference type="EMBL" id="GLU48910.1"/>
    </source>
</evidence>
<dbReference type="EMBL" id="BSQG01000005">
    <property type="protein sequence ID" value="GLU48910.1"/>
    <property type="molecule type" value="Genomic_DNA"/>
</dbReference>
<sequence length="177" mass="18492">MGEAALPHGAHLRSFTIWPALDDEDGVGGIGERFWAVERVAVPKNGVCPGSGSDDTHPAGQVEDLGVGPGRRPERFHRRLAGRAQAEFLAATALGRTDEVNTRPDPYSCVLGDGERFRRLLARAPGPVAGRLGGTGSGGAAVPDRDAEIAGIAPRSVDARRADHMFGPHSRSSAVAS</sequence>
<name>A0A9W6P7G6_9ACTN</name>
<comment type="caution">
    <text evidence="2">The sequence shown here is derived from an EMBL/GenBank/DDBJ whole genome shotgun (WGS) entry which is preliminary data.</text>
</comment>
<evidence type="ECO:0000256" key="1">
    <source>
        <dbReference type="SAM" id="MobiDB-lite"/>
    </source>
</evidence>